<dbReference type="SUPFAM" id="SSF88713">
    <property type="entry name" value="Glycoside hydrolase/deacetylase"/>
    <property type="match status" value="1"/>
</dbReference>
<dbReference type="GO" id="GO:0046872">
    <property type="term" value="F:metal ion binding"/>
    <property type="evidence" value="ECO:0007669"/>
    <property type="project" value="UniProtKB-KW"/>
</dbReference>
<reference evidence="7" key="1">
    <citation type="submission" date="2016-10" db="EMBL/GenBank/DDBJ databases">
        <authorList>
            <person name="Varghese N."/>
            <person name="Submissions S."/>
        </authorList>
    </citation>
    <scope>NUCLEOTIDE SEQUENCE [LARGE SCALE GENOMIC DNA]</scope>
    <source>
        <strain evidence="7">NLAE-zl-G277</strain>
    </source>
</reference>
<comment type="cofactor">
    <cofactor evidence="1">
        <name>Mg(2+)</name>
        <dbReference type="ChEBI" id="CHEBI:18420"/>
    </cofactor>
</comment>
<keyword evidence="3 6" id="KW-0378">Hydrolase</keyword>
<keyword evidence="2" id="KW-0479">Metal-binding</keyword>
<evidence type="ECO:0000256" key="5">
    <source>
        <dbReference type="ARBA" id="ARBA00023277"/>
    </source>
</evidence>
<dbReference type="STRING" id="460384.SAMN05216313_10741"/>
<dbReference type="AlphaFoldDB" id="A0A1I0EUV5"/>
<dbReference type="PANTHER" id="PTHR31609:SF1">
    <property type="entry name" value="CARBOHYDRATE DEACETYLASE"/>
    <property type="match status" value="1"/>
</dbReference>
<gene>
    <name evidence="6" type="ORF">SAMN05216313_10741</name>
</gene>
<dbReference type="Proteomes" id="UP000198508">
    <property type="component" value="Unassembled WGS sequence"/>
</dbReference>
<evidence type="ECO:0000256" key="3">
    <source>
        <dbReference type="ARBA" id="ARBA00022801"/>
    </source>
</evidence>
<dbReference type="RefSeq" id="WP_092362452.1">
    <property type="nucleotide sequence ID" value="NZ_CATZMQ010000022.1"/>
</dbReference>
<dbReference type="InterPro" id="IPR006879">
    <property type="entry name" value="YdjC-like"/>
</dbReference>
<evidence type="ECO:0000256" key="4">
    <source>
        <dbReference type="ARBA" id="ARBA00022842"/>
    </source>
</evidence>
<dbReference type="Pfam" id="PF04794">
    <property type="entry name" value="YdjC"/>
    <property type="match status" value="1"/>
</dbReference>
<evidence type="ECO:0000313" key="7">
    <source>
        <dbReference type="Proteomes" id="UP000198508"/>
    </source>
</evidence>
<dbReference type="Gene3D" id="3.20.20.370">
    <property type="entry name" value="Glycoside hydrolase/deacetylase"/>
    <property type="match status" value="1"/>
</dbReference>
<evidence type="ECO:0000256" key="2">
    <source>
        <dbReference type="ARBA" id="ARBA00022723"/>
    </source>
</evidence>
<accession>A0A1I0EUV5</accession>
<keyword evidence="4" id="KW-0460">Magnesium</keyword>
<dbReference type="PANTHER" id="PTHR31609">
    <property type="entry name" value="YDJC DEACETYLASE FAMILY MEMBER"/>
    <property type="match status" value="1"/>
</dbReference>
<sequence length="262" mass="29249">MKLIVQSDDLGITEAVSCGIEKGIRDGAVTCTGLFSNMPAAEFAVRLISPYRHVCLGQDINLVAGRPCADPAQIPSLVQEDGFFKTSGMHRTRDAADGNQDHVILRDCLIEVEAQILRFMDLTGKKPEYLHSHSYSTPATWRAMEIMGETYGIPLVRDLLARYNVSRLASSWNKKPFTLEDQMKADPMECILGDREFPKKSIGFIGTHCGYVDDALFGVSTYTMIRTRDLAAVTGPAMRQWIRENSIELISYRDLISQEGEH</sequence>
<proteinExistence type="predicted"/>
<dbReference type="InterPro" id="IPR011330">
    <property type="entry name" value="Glyco_hydro/deAcase_b/a-brl"/>
</dbReference>
<keyword evidence="7" id="KW-1185">Reference proteome</keyword>
<dbReference type="EMBL" id="FOIM01000007">
    <property type="protein sequence ID" value="SET48907.1"/>
    <property type="molecule type" value="Genomic_DNA"/>
</dbReference>
<evidence type="ECO:0000256" key="1">
    <source>
        <dbReference type="ARBA" id="ARBA00001946"/>
    </source>
</evidence>
<dbReference type="GO" id="GO:0016787">
    <property type="term" value="F:hydrolase activity"/>
    <property type="evidence" value="ECO:0007669"/>
    <property type="project" value="UniProtKB-KW"/>
</dbReference>
<dbReference type="GO" id="GO:0005975">
    <property type="term" value="P:carbohydrate metabolic process"/>
    <property type="evidence" value="ECO:0007669"/>
    <property type="project" value="InterPro"/>
</dbReference>
<dbReference type="CDD" id="cd10805">
    <property type="entry name" value="YdjC_like_1"/>
    <property type="match status" value="1"/>
</dbReference>
<dbReference type="GO" id="GO:0019213">
    <property type="term" value="F:deacetylase activity"/>
    <property type="evidence" value="ECO:0007669"/>
    <property type="project" value="TreeGrafter"/>
</dbReference>
<protein>
    <submittedName>
        <fullName evidence="6">Predicted glycoside hydrolase or deacetylase ChbG, UPF0249 family</fullName>
    </submittedName>
</protein>
<organism evidence="6 7">
    <name type="scientific">Enterocloster lavalensis</name>
    <dbReference type="NCBI Taxonomy" id="460384"/>
    <lineage>
        <taxon>Bacteria</taxon>
        <taxon>Bacillati</taxon>
        <taxon>Bacillota</taxon>
        <taxon>Clostridia</taxon>
        <taxon>Lachnospirales</taxon>
        <taxon>Lachnospiraceae</taxon>
        <taxon>Enterocloster</taxon>
    </lineage>
</organism>
<keyword evidence="5" id="KW-0119">Carbohydrate metabolism</keyword>
<name>A0A1I0EUV5_9FIRM</name>
<evidence type="ECO:0000313" key="6">
    <source>
        <dbReference type="EMBL" id="SET48907.1"/>
    </source>
</evidence>